<sequence length="88" mass="9906">MESCKDSLTILNTLGYCRKHSPTQRGNHATQQFLLVAFISSICIIELDLDSNYKDSQIEEYLLQLSANPMQPTAQPKLPAANNFSFQN</sequence>
<dbReference type="Proteomes" id="UP000250321">
    <property type="component" value="Unassembled WGS sequence"/>
</dbReference>
<name>A0A314XRD8_PRUYE</name>
<accession>A0A314XRD8</accession>
<keyword evidence="2" id="KW-1185">Reference proteome</keyword>
<evidence type="ECO:0000313" key="1">
    <source>
        <dbReference type="EMBL" id="PQP94220.1"/>
    </source>
</evidence>
<dbReference type="EMBL" id="PJQY01002369">
    <property type="protein sequence ID" value="PQP94220.1"/>
    <property type="molecule type" value="Genomic_DNA"/>
</dbReference>
<protein>
    <submittedName>
        <fullName evidence="1">Uncharacterized protein</fullName>
    </submittedName>
</protein>
<comment type="caution">
    <text evidence="1">The sequence shown here is derived from an EMBL/GenBank/DDBJ whole genome shotgun (WGS) entry which is preliminary data.</text>
</comment>
<gene>
    <name evidence="1" type="ORF">Pyn_17154</name>
</gene>
<dbReference type="AlphaFoldDB" id="A0A314XRD8"/>
<proteinExistence type="predicted"/>
<evidence type="ECO:0000313" key="2">
    <source>
        <dbReference type="Proteomes" id="UP000250321"/>
    </source>
</evidence>
<organism evidence="1 2">
    <name type="scientific">Prunus yedoensis var. nudiflora</name>
    <dbReference type="NCBI Taxonomy" id="2094558"/>
    <lineage>
        <taxon>Eukaryota</taxon>
        <taxon>Viridiplantae</taxon>
        <taxon>Streptophyta</taxon>
        <taxon>Embryophyta</taxon>
        <taxon>Tracheophyta</taxon>
        <taxon>Spermatophyta</taxon>
        <taxon>Magnoliopsida</taxon>
        <taxon>eudicotyledons</taxon>
        <taxon>Gunneridae</taxon>
        <taxon>Pentapetalae</taxon>
        <taxon>rosids</taxon>
        <taxon>fabids</taxon>
        <taxon>Rosales</taxon>
        <taxon>Rosaceae</taxon>
        <taxon>Amygdaloideae</taxon>
        <taxon>Amygdaleae</taxon>
        <taxon>Prunus</taxon>
    </lineage>
</organism>
<reference evidence="1 2" key="1">
    <citation type="submission" date="2018-02" db="EMBL/GenBank/DDBJ databases">
        <title>Draft genome of wild Prunus yedoensis var. nudiflora.</title>
        <authorList>
            <person name="Baek S."/>
            <person name="Kim J.-H."/>
            <person name="Choi K."/>
            <person name="Kim G.-B."/>
            <person name="Cho A."/>
            <person name="Jang H."/>
            <person name="Shin C.-H."/>
            <person name="Yu H.-J."/>
            <person name="Mun J.-H."/>
        </authorList>
    </citation>
    <scope>NUCLEOTIDE SEQUENCE [LARGE SCALE GENOMIC DNA]</scope>
    <source>
        <strain evidence="2">cv. Jeju island</strain>
        <tissue evidence="1">Leaf</tissue>
    </source>
</reference>